<dbReference type="EMBL" id="JBHUIY010000038">
    <property type="protein sequence ID" value="MFD2235167.1"/>
    <property type="molecule type" value="Genomic_DNA"/>
</dbReference>
<dbReference type="PROSITE" id="PS51898">
    <property type="entry name" value="TYR_RECOMBINASE"/>
    <property type="match status" value="1"/>
</dbReference>
<evidence type="ECO:0000313" key="6">
    <source>
        <dbReference type="EMBL" id="MFD2235167.1"/>
    </source>
</evidence>
<dbReference type="RefSeq" id="WP_377318093.1">
    <property type="nucleotide sequence ID" value="NZ_JBHUIY010000038.1"/>
</dbReference>
<dbReference type="InterPro" id="IPR011010">
    <property type="entry name" value="DNA_brk_join_enz"/>
</dbReference>
<keyword evidence="2" id="KW-0229">DNA integration</keyword>
<organism evidence="6 7">
    <name type="scientific">Phaeospirillum tilakii</name>
    <dbReference type="NCBI Taxonomy" id="741673"/>
    <lineage>
        <taxon>Bacteria</taxon>
        <taxon>Pseudomonadati</taxon>
        <taxon>Pseudomonadota</taxon>
        <taxon>Alphaproteobacteria</taxon>
        <taxon>Rhodospirillales</taxon>
        <taxon>Rhodospirillaceae</taxon>
        <taxon>Phaeospirillum</taxon>
    </lineage>
</organism>
<dbReference type="InterPro" id="IPR002104">
    <property type="entry name" value="Integrase_catalytic"/>
</dbReference>
<protein>
    <submittedName>
        <fullName evidence="6">Tyrosine-type recombinase/integrase</fullName>
    </submittedName>
</protein>
<keyword evidence="3" id="KW-0238">DNA-binding</keyword>
<dbReference type="InterPro" id="IPR050808">
    <property type="entry name" value="Phage_Integrase"/>
</dbReference>
<dbReference type="PANTHER" id="PTHR30629:SF2">
    <property type="entry name" value="PROPHAGE INTEGRASE INTS-RELATED"/>
    <property type="match status" value="1"/>
</dbReference>
<feature type="domain" description="Tyr recombinase" evidence="5">
    <location>
        <begin position="210"/>
        <end position="412"/>
    </location>
</feature>
<dbReference type="Pfam" id="PF00589">
    <property type="entry name" value="Phage_integrase"/>
    <property type="match status" value="1"/>
</dbReference>
<sequence>MARAKQTEYAYFDDGDIALYHRPGTKAYQARIKLEGGKSLVRSTGTENLQEALKWARREKIANETKIELGLDPTGRTFKYVAERWLGSLDAKKERQVRDYTRIVTRYLIPYFGAMKITQITQRAISEYEDWRKAYWLTGPGAQESQETIERADGITYTRKKTFGARGKADAEDTVLRQIFKYAISQDMLEGSRMPMIGGKANGKTKFKGHARPAFTRDQAERILQHCMDMALPEGNDLKVPDPDRMVFAAWVHIMLGTGIRPGKECQQILWKHFRNETVNGEDHTFLTIMKDTKTGERTVWCDPFVWRFLVTFRIYSDFKGDNDFVLADQKTGKAVLDFKRQFATMMAALDMEVDDHGNPYVPYSFRHTWATLKLNEGMNERLVALNMGTSPEMIHKHYGKDDTISRAGEFKSPLDFFAFKPAWLETE</sequence>
<gene>
    <name evidence="6" type="ORF">ACFSNB_15250</name>
</gene>
<comment type="caution">
    <text evidence="6">The sequence shown here is derived from an EMBL/GenBank/DDBJ whole genome shotgun (WGS) entry which is preliminary data.</text>
</comment>
<evidence type="ECO:0000256" key="3">
    <source>
        <dbReference type="ARBA" id="ARBA00023125"/>
    </source>
</evidence>
<reference evidence="7" key="1">
    <citation type="journal article" date="2019" name="Int. J. Syst. Evol. Microbiol.">
        <title>The Global Catalogue of Microorganisms (GCM) 10K type strain sequencing project: providing services to taxonomists for standard genome sequencing and annotation.</title>
        <authorList>
            <consortium name="The Broad Institute Genomics Platform"/>
            <consortium name="The Broad Institute Genome Sequencing Center for Infectious Disease"/>
            <person name="Wu L."/>
            <person name="Ma J."/>
        </authorList>
    </citation>
    <scope>NUCLEOTIDE SEQUENCE [LARGE SCALE GENOMIC DNA]</scope>
    <source>
        <strain evidence="7">KCTC 15012</strain>
    </source>
</reference>
<dbReference type="CDD" id="cd00397">
    <property type="entry name" value="DNA_BRE_C"/>
    <property type="match status" value="1"/>
</dbReference>
<keyword evidence="4" id="KW-0233">DNA recombination</keyword>
<keyword evidence="7" id="KW-1185">Reference proteome</keyword>
<proteinExistence type="inferred from homology"/>
<dbReference type="InterPro" id="IPR004107">
    <property type="entry name" value="Integrase_SAM-like_N"/>
</dbReference>
<name>A0ABW5CFF7_9PROT</name>
<evidence type="ECO:0000259" key="5">
    <source>
        <dbReference type="PROSITE" id="PS51898"/>
    </source>
</evidence>
<dbReference type="Gene3D" id="1.10.443.10">
    <property type="entry name" value="Intergrase catalytic core"/>
    <property type="match status" value="1"/>
</dbReference>
<evidence type="ECO:0000256" key="2">
    <source>
        <dbReference type="ARBA" id="ARBA00022908"/>
    </source>
</evidence>
<dbReference type="SUPFAM" id="SSF56349">
    <property type="entry name" value="DNA breaking-rejoining enzymes"/>
    <property type="match status" value="1"/>
</dbReference>
<dbReference type="InterPro" id="IPR010998">
    <property type="entry name" value="Integrase_recombinase_N"/>
</dbReference>
<accession>A0ABW5CFF7</accession>
<evidence type="ECO:0000256" key="1">
    <source>
        <dbReference type="ARBA" id="ARBA00008857"/>
    </source>
</evidence>
<dbReference type="Gene3D" id="1.10.150.130">
    <property type="match status" value="1"/>
</dbReference>
<evidence type="ECO:0000256" key="4">
    <source>
        <dbReference type="ARBA" id="ARBA00023172"/>
    </source>
</evidence>
<dbReference type="InterPro" id="IPR013762">
    <property type="entry name" value="Integrase-like_cat_sf"/>
</dbReference>
<dbReference type="Proteomes" id="UP001597296">
    <property type="component" value="Unassembled WGS sequence"/>
</dbReference>
<evidence type="ECO:0000313" key="7">
    <source>
        <dbReference type="Proteomes" id="UP001597296"/>
    </source>
</evidence>
<dbReference type="Pfam" id="PF14659">
    <property type="entry name" value="Phage_int_SAM_3"/>
    <property type="match status" value="1"/>
</dbReference>
<dbReference type="PANTHER" id="PTHR30629">
    <property type="entry name" value="PROPHAGE INTEGRASE"/>
    <property type="match status" value="1"/>
</dbReference>
<comment type="similarity">
    <text evidence="1">Belongs to the 'phage' integrase family.</text>
</comment>